<dbReference type="InterPro" id="IPR008928">
    <property type="entry name" value="6-hairpin_glycosidase_sf"/>
</dbReference>
<feature type="signal peptide" evidence="1">
    <location>
        <begin position="1"/>
        <end position="20"/>
    </location>
</feature>
<dbReference type="PANTHER" id="PTHR31084:SF0">
    <property type="entry name" value="ALPHA-L-FUCOSIDASE 2"/>
    <property type="match status" value="1"/>
</dbReference>
<evidence type="ECO:0000259" key="2">
    <source>
        <dbReference type="Pfam" id="PF22124"/>
    </source>
</evidence>
<feature type="chain" id="PRO_5040273463" evidence="1">
    <location>
        <begin position="21"/>
        <end position="398"/>
    </location>
</feature>
<accession>A0A9P8TSV6</accession>
<evidence type="ECO:0000313" key="4">
    <source>
        <dbReference type="Proteomes" id="UP000827724"/>
    </source>
</evidence>
<protein>
    <submittedName>
        <fullName evidence="3">Glycoside hydrolase family 95</fullName>
    </submittedName>
</protein>
<feature type="domain" description="Glycosyl hydrolase family 95 catalytic" evidence="2">
    <location>
        <begin position="116"/>
        <end position="360"/>
    </location>
</feature>
<dbReference type="EMBL" id="JAIWOZ010000007">
    <property type="protein sequence ID" value="KAH6603533.1"/>
    <property type="molecule type" value="Genomic_DNA"/>
</dbReference>
<reference evidence="3" key="1">
    <citation type="submission" date="2021-08" db="EMBL/GenBank/DDBJ databases">
        <title>Chromosome-Level Trichoderma cornu-damae using Hi-C Data.</title>
        <authorList>
            <person name="Kim C.S."/>
        </authorList>
    </citation>
    <scope>NUCLEOTIDE SEQUENCE</scope>
    <source>
        <strain evidence="3">KA19-0412C</strain>
    </source>
</reference>
<proteinExistence type="predicted"/>
<dbReference type="InterPro" id="IPR054363">
    <property type="entry name" value="GH95_cat"/>
</dbReference>
<keyword evidence="4" id="KW-1185">Reference proteome</keyword>
<dbReference type="Gene3D" id="1.50.10.10">
    <property type="match status" value="1"/>
</dbReference>
<dbReference type="SUPFAM" id="SSF48208">
    <property type="entry name" value="Six-hairpin glycosidases"/>
    <property type="match status" value="1"/>
</dbReference>
<gene>
    <name evidence="3" type="ORF">Trco_008308</name>
</gene>
<dbReference type="Pfam" id="PF22124">
    <property type="entry name" value="Glyco_hydro_95_cat"/>
    <property type="match status" value="1"/>
</dbReference>
<evidence type="ECO:0000313" key="3">
    <source>
        <dbReference type="EMBL" id="KAH6603533.1"/>
    </source>
</evidence>
<dbReference type="PANTHER" id="PTHR31084">
    <property type="entry name" value="ALPHA-L-FUCOSIDASE 2"/>
    <property type="match status" value="1"/>
</dbReference>
<keyword evidence="3" id="KW-0378">Hydrolase</keyword>
<dbReference type="GO" id="GO:0004560">
    <property type="term" value="F:alpha-L-fucosidase activity"/>
    <property type="evidence" value="ECO:0007669"/>
    <property type="project" value="TreeGrafter"/>
</dbReference>
<dbReference type="OrthoDB" id="2848340at2759"/>
<dbReference type="Proteomes" id="UP000827724">
    <property type="component" value="Unassembled WGS sequence"/>
</dbReference>
<name>A0A9P8TSV6_9HYPO</name>
<organism evidence="3 4">
    <name type="scientific">Trichoderma cornu-damae</name>
    <dbReference type="NCBI Taxonomy" id="654480"/>
    <lineage>
        <taxon>Eukaryota</taxon>
        <taxon>Fungi</taxon>
        <taxon>Dikarya</taxon>
        <taxon>Ascomycota</taxon>
        <taxon>Pezizomycotina</taxon>
        <taxon>Sordariomycetes</taxon>
        <taxon>Hypocreomycetidae</taxon>
        <taxon>Hypocreales</taxon>
        <taxon>Hypocreaceae</taxon>
        <taxon>Trichoderma</taxon>
    </lineage>
</organism>
<evidence type="ECO:0000256" key="1">
    <source>
        <dbReference type="SAM" id="SignalP"/>
    </source>
</evidence>
<dbReference type="InterPro" id="IPR012341">
    <property type="entry name" value="6hp_glycosidase-like_sf"/>
</dbReference>
<keyword evidence="1" id="KW-0732">Signal</keyword>
<sequence>MAKLNLQALLLGLLATNASASLDESRYLCRLGATIFGGCNEVVTINEDTLWDGPLQNPNNLTGAGNLVLSQMCPAVGSERQFSYFGNLNLNFGHSSGISNYIRSLDTRRGNSSVSYTFNGVTHTYRYNGDVNFLRNTAYPYLLDISEFLQCYTFTWQGSRAAGPSLSPENTYFVPTDASIAGQRQPMDGYGSRDGQPAHARRHVRHHREAAAALGIPSSDSNVQAAANFLPQIRTPRIGALGQILEWRAEYPEADQGYRHLSPLYGLHPSNQFSPLVSSTLSAAAKVLLDRRVAGGFGSTGWSRTWLMNQYARLFSGAHVWKHLVAWFATYPTPNLWNTNGGSTFQIDGNFGFTSGVTEMFLRSQTGTVHLFCQLCLVLISPLEMYEVCRPEEAPRWT</sequence>
<dbReference type="AlphaFoldDB" id="A0A9P8TSV6"/>
<dbReference type="GO" id="GO:0005975">
    <property type="term" value="P:carbohydrate metabolic process"/>
    <property type="evidence" value="ECO:0007669"/>
    <property type="project" value="InterPro"/>
</dbReference>
<comment type="caution">
    <text evidence="3">The sequence shown here is derived from an EMBL/GenBank/DDBJ whole genome shotgun (WGS) entry which is preliminary data.</text>
</comment>